<dbReference type="GO" id="GO:0005886">
    <property type="term" value="C:plasma membrane"/>
    <property type="evidence" value="ECO:0007669"/>
    <property type="project" value="TreeGrafter"/>
</dbReference>
<feature type="transmembrane region" description="Helical" evidence="6">
    <location>
        <begin position="12"/>
        <end position="30"/>
    </location>
</feature>
<keyword evidence="5 6" id="KW-0472">Membrane</keyword>
<sequence length="483" mass="52208">MTKNSMEMNRLNAGYVLPLLAGPAVFLLVLLNEPLFTGMSEAAWLLSGLTAWMAIWWISESVPIPVTSLLPIIVIPLLSLDSIANVTAPYADPLIFLFLGGFMLSIAMERWDLHKRIALLTMLMVGSKPSQQIAGIMLVTAFLSMWMSNTATAVMMLPIALSIIGMQDNISDKFAKAMLLSIAYAASIGGVATLIGTPPNALLAGYLRNQYQLEIGFAEWMLLGVPVAILMLIGAWYWLTQCHFRFARDEVQISRQLYLDKLATLGPMQRAEKIVLAVFLLAASLWILRIWLTRITGLPLNDTLTAIFCASLLFIIPVSFKSGQRVLVWEDCAKLPWGILILFGGGLTLAAQIQKSGLADFIASQVGALGAINLLLLIVLVTTIIIFLTEVTSNTATAAAFLPLLGPVAVSLNTSASMLVIPAAIAASCAFMMPVATPPNAIVFSSGKLKIADMVKAGFVLNLLAILVITAAVWFISPYLFDF</sequence>
<dbReference type="RefSeq" id="WP_046556504.1">
    <property type="nucleotide sequence ID" value="NZ_LAHO01000003.1"/>
</dbReference>
<dbReference type="PANTHER" id="PTHR10283">
    <property type="entry name" value="SOLUTE CARRIER FAMILY 13 MEMBER"/>
    <property type="match status" value="1"/>
</dbReference>
<protein>
    <submittedName>
        <fullName evidence="7">Anion transporter</fullName>
    </submittedName>
</protein>
<evidence type="ECO:0000256" key="3">
    <source>
        <dbReference type="ARBA" id="ARBA00022692"/>
    </source>
</evidence>
<evidence type="ECO:0000313" key="7">
    <source>
        <dbReference type="EMBL" id="KKO46615.1"/>
    </source>
</evidence>
<dbReference type="NCBIfam" id="TIGR00785">
    <property type="entry name" value="dass"/>
    <property type="match status" value="1"/>
</dbReference>
<dbReference type="AlphaFoldDB" id="A0A0M2VAG8"/>
<dbReference type="PANTHER" id="PTHR10283:SF82">
    <property type="entry name" value="SOLUTE CARRIER FAMILY 13 MEMBER 2"/>
    <property type="match status" value="1"/>
</dbReference>
<feature type="transmembrane region" description="Helical" evidence="6">
    <location>
        <begin position="145"/>
        <end position="165"/>
    </location>
</feature>
<evidence type="ECO:0000256" key="5">
    <source>
        <dbReference type="ARBA" id="ARBA00023136"/>
    </source>
</evidence>
<gene>
    <name evidence="7" type="ORF">WG68_04800</name>
</gene>
<dbReference type="CDD" id="cd01115">
    <property type="entry name" value="SLC13_permease"/>
    <property type="match status" value="1"/>
</dbReference>
<dbReference type="Pfam" id="PF00939">
    <property type="entry name" value="Na_sulph_symp"/>
    <property type="match status" value="1"/>
</dbReference>
<feature type="transmembrane region" description="Helical" evidence="6">
    <location>
        <begin position="457"/>
        <end position="481"/>
    </location>
</feature>
<keyword evidence="8" id="KW-1185">Reference proteome</keyword>
<feature type="transmembrane region" description="Helical" evidence="6">
    <location>
        <begin position="366"/>
        <end position="388"/>
    </location>
</feature>
<feature type="transmembrane region" description="Helical" evidence="6">
    <location>
        <begin position="304"/>
        <end position="323"/>
    </location>
</feature>
<feature type="transmembrane region" description="Helical" evidence="6">
    <location>
        <begin position="66"/>
        <end position="84"/>
    </location>
</feature>
<name>A0A0M2VAG8_9GAMM</name>
<comment type="subcellular location">
    <subcellularLocation>
        <location evidence="1">Membrane</location>
        <topology evidence="1">Multi-pass membrane protein</topology>
    </subcellularLocation>
</comment>
<accession>A0A0M2VAG8</accession>
<evidence type="ECO:0000256" key="4">
    <source>
        <dbReference type="ARBA" id="ARBA00022989"/>
    </source>
</evidence>
<dbReference type="PROSITE" id="PS01271">
    <property type="entry name" value="NA_SULFATE"/>
    <property type="match status" value="1"/>
</dbReference>
<keyword evidence="3 6" id="KW-0812">Transmembrane</keyword>
<feature type="transmembrane region" description="Helical" evidence="6">
    <location>
        <begin position="177"/>
        <end position="197"/>
    </location>
</feature>
<dbReference type="EMBL" id="LAHO01000003">
    <property type="protein sequence ID" value="KKO46615.1"/>
    <property type="molecule type" value="Genomic_DNA"/>
</dbReference>
<dbReference type="PATRIC" id="fig|336831.14.peg.3275"/>
<dbReference type="GO" id="GO:0015141">
    <property type="term" value="F:succinate transmembrane transporter activity"/>
    <property type="evidence" value="ECO:0007669"/>
    <property type="project" value="UniProtKB-ARBA"/>
</dbReference>
<keyword evidence="4 6" id="KW-1133">Transmembrane helix</keyword>
<dbReference type="InterPro" id="IPR031312">
    <property type="entry name" value="Na/sul_symport_CS"/>
</dbReference>
<evidence type="ECO:0000256" key="1">
    <source>
        <dbReference type="ARBA" id="ARBA00004141"/>
    </source>
</evidence>
<feature type="transmembrane region" description="Helical" evidence="6">
    <location>
        <begin position="274"/>
        <end position="292"/>
    </location>
</feature>
<dbReference type="STRING" id="336831.WG68_04800"/>
<comment type="caution">
    <text evidence="7">The sequence shown here is derived from an EMBL/GenBank/DDBJ whole genome shotgun (WGS) entry which is preliminary data.</text>
</comment>
<organism evidence="7 8">
    <name type="scientific">Arsukibacterium ikkense</name>
    <dbReference type="NCBI Taxonomy" id="336831"/>
    <lineage>
        <taxon>Bacteria</taxon>
        <taxon>Pseudomonadati</taxon>
        <taxon>Pseudomonadota</taxon>
        <taxon>Gammaproteobacteria</taxon>
        <taxon>Chromatiales</taxon>
        <taxon>Chromatiaceae</taxon>
        <taxon>Arsukibacterium</taxon>
    </lineage>
</organism>
<feature type="transmembrane region" description="Helical" evidence="6">
    <location>
        <begin position="217"/>
        <end position="239"/>
    </location>
</feature>
<reference evidence="7 8" key="1">
    <citation type="submission" date="2015-03" db="EMBL/GenBank/DDBJ databases">
        <title>Draft genome sequences of two protease-producing strains of Arsukibacterium isolated from two cold and alkaline environments.</title>
        <authorList>
            <person name="Lylloff J.E."/>
            <person name="Skov L.B."/>
            <person name="Jepsen M."/>
            <person name="Hallin P.F."/>
            <person name="Sorensen S.J."/>
            <person name="Stougaard P."/>
            <person name="Glaring M.A."/>
        </authorList>
    </citation>
    <scope>NUCLEOTIDE SEQUENCE [LARGE SCALE GENOMIC DNA]</scope>
    <source>
        <strain evidence="7 8">GCM72</strain>
    </source>
</reference>
<evidence type="ECO:0000256" key="6">
    <source>
        <dbReference type="SAM" id="Phobius"/>
    </source>
</evidence>
<feature type="transmembrane region" description="Helical" evidence="6">
    <location>
        <begin position="418"/>
        <end position="436"/>
    </location>
</feature>
<evidence type="ECO:0000313" key="8">
    <source>
        <dbReference type="Proteomes" id="UP000034228"/>
    </source>
</evidence>
<dbReference type="Proteomes" id="UP000034228">
    <property type="component" value="Unassembled WGS sequence"/>
</dbReference>
<proteinExistence type="predicted"/>
<feature type="transmembrane region" description="Helical" evidence="6">
    <location>
        <begin position="395"/>
        <end position="412"/>
    </location>
</feature>
<feature type="transmembrane region" description="Helical" evidence="6">
    <location>
        <begin position="90"/>
        <end position="107"/>
    </location>
</feature>
<keyword evidence="2" id="KW-0813">Transport</keyword>
<feature type="transmembrane region" description="Helical" evidence="6">
    <location>
        <begin position="335"/>
        <end position="354"/>
    </location>
</feature>
<evidence type="ECO:0000256" key="2">
    <source>
        <dbReference type="ARBA" id="ARBA00022448"/>
    </source>
</evidence>
<dbReference type="InterPro" id="IPR001898">
    <property type="entry name" value="SLC13A/DASS"/>
</dbReference>